<name>A0AAE4R4K0_9ACTN</name>
<comment type="caution">
    <text evidence="7">The sequence shown here is derived from an EMBL/GenBank/DDBJ whole genome shotgun (WGS) entry which is preliminary data.</text>
</comment>
<dbReference type="InterPro" id="IPR005119">
    <property type="entry name" value="LysR_subst-bd"/>
</dbReference>
<dbReference type="Pfam" id="PF00126">
    <property type="entry name" value="HTH_1"/>
    <property type="match status" value="1"/>
</dbReference>
<evidence type="ECO:0000256" key="5">
    <source>
        <dbReference type="ARBA" id="ARBA00023163"/>
    </source>
</evidence>
<dbReference type="Proteomes" id="UP001185922">
    <property type="component" value="Unassembled WGS sequence"/>
</dbReference>
<feature type="domain" description="HTH lysR-type" evidence="6">
    <location>
        <begin position="1"/>
        <end position="58"/>
    </location>
</feature>
<dbReference type="RefSeq" id="WP_159404687.1">
    <property type="nucleotide sequence ID" value="NZ_CP096596.1"/>
</dbReference>
<evidence type="ECO:0000259" key="6">
    <source>
        <dbReference type="PROSITE" id="PS50931"/>
    </source>
</evidence>
<evidence type="ECO:0000313" key="7">
    <source>
        <dbReference type="EMBL" id="MDV6312984.1"/>
    </source>
</evidence>
<dbReference type="InterPro" id="IPR036390">
    <property type="entry name" value="WH_DNA-bd_sf"/>
</dbReference>
<dbReference type="SUPFAM" id="SSF46785">
    <property type="entry name" value="Winged helix' DNA-binding domain"/>
    <property type="match status" value="1"/>
</dbReference>
<gene>
    <name evidence="7" type="ORF">R3Q15_13975</name>
</gene>
<dbReference type="GO" id="GO:0003677">
    <property type="term" value="F:DNA binding"/>
    <property type="evidence" value="ECO:0007669"/>
    <property type="project" value="UniProtKB-KW"/>
</dbReference>
<accession>A0AAE4R4K0</accession>
<dbReference type="EMBL" id="JAWLKH010000014">
    <property type="protein sequence ID" value="MDV6312984.1"/>
    <property type="molecule type" value="Genomic_DNA"/>
</dbReference>
<dbReference type="SUPFAM" id="SSF53850">
    <property type="entry name" value="Periplasmic binding protein-like II"/>
    <property type="match status" value="1"/>
</dbReference>
<keyword evidence="2" id="KW-0805">Transcription regulation</keyword>
<dbReference type="PROSITE" id="PS50931">
    <property type="entry name" value="HTH_LYSR"/>
    <property type="match status" value="1"/>
</dbReference>
<keyword evidence="5" id="KW-0804">Transcription</keyword>
<proteinExistence type="inferred from homology"/>
<dbReference type="InterPro" id="IPR036388">
    <property type="entry name" value="WH-like_DNA-bd_sf"/>
</dbReference>
<dbReference type="GO" id="GO:0032993">
    <property type="term" value="C:protein-DNA complex"/>
    <property type="evidence" value="ECO:0007669"/>
    <property type="project" value="TreeGrafter"/>
</dbReference>
<protein>
    <submittedName>
        <fullName evidence="7">LysR family transcriptional regulator</fullName>
    </submittedName>
</protein>
<evidence type="ECO:0000256" key="3">
    <source>
        <dbReference type="ARBA" id="ARBA00023125"/>
    </source>
</evidence>
<dbReference type="PANTHER" id="PTHR30346:SF30">
    <property type="entry name" value="SMALL NEUTRAL PROTEASE REGULATORY PROTEIN"/>
    <property type="match status" value="1"/>
</dbReference>
<evidence type="ECO:0000313" key="8">
    <source>
        <dbReference type="Proteomes" id="UP001185922"/>
    </source>
</evidence>
<dbReference type="Gene3D" id="1.10.10.10">
    <property type="entry name" value="Winged helix-like DNA-binding domain superfamily/Winged helix DNA-binding domain"/>
    <property type="match status" value="1"/>
</dbReference>
<dbReference type="PRINTS" id="PR00039">
    <property type="entry name" value="HTHLYSR"/>
</dbReference>
<dbReference type="AlphaFoldDB" id="A0AAE4R4K0"/>
<evidence type="ECO:0000256" key="4">
    <source>
        <dbReference type="ARBA" id="ARBA00023159"/>
    </source>
</evidence>
<dbReference type="Pfam" id="PF03466">
    <property type="entry name" value="LysR_substrate"/>
    <property type="match status" value="1"/>
</dbReference>
<dbReference type="FunFam" id="1.10.10.10:FF:000001">
    <property type="entry name" value="LysR family transcriptional regulator"/>
    <property type="match status" value="1"/>
</dbReference>
<dbReference type="Gene3D" id="3.40.190.290">
    <property type="match status" value="1"/>
</dbReference>
<dbReference type="InterPro" id="IPR000847">
    <property type="entry name" value="LysR_HTH_N"/>
</dbReference>
<dbReference type="PANTHER" id="PTHR30346">
    <property type="entry name" value="TRANSCRIPTIONAL DUAL REGULATOR HCAR-RELATED"/>
    <property type="match status" value="1"/>
</dbReference>
<reference evidence="7" key="1">
    <citation type="submission" date="2023-10" db="EMBL/GenBank/DDBJ databases">
        <title>Development of a sustainable strategy for remediation of hydrocarbon-contaminated territories based on the waste exchange concept.</title>
        <authorList>
            <person name="Krivoruchko A."/>
        </authorList>
    </citation>
    <scope>NUCLEOTIDE SEQUENCE</scope>
    <source>
        <strain evidence="7">IEGM 1279</strain>
    </source>
</reference>
<sequence>MEMRQLEYFVAVADEESFTAAAQRVHTTQPNISAQIRSLERELGSALFDRSGRSVRLTDAGRAPLPAARTALAAAAGVIDAVSEVRGLLRGSLAVGMVEGCTVAPLFTALGAFGSAHPKVALSLRESPSDRLIASVADGSLDVVLAGYGDELPRGIESLTVISEPVVAVVPANTSGKVEATQLDDLRRRSLICLPRGAGIRTVFDDAAVAHGGPIRPAIEASSPDAIVELVCSGMGTGILSASIAAADERVAGLPIDGVDVDARLGVLWRTDPAPATRRFVDLVREEFRLADPE</sequence>
<comment type="similarity">
    <text evidence="1">Belongs to the LysR transcriptional regulatory family.</text>
</comment>
<organism evidence="7 8">
    <name type="scientific">Gordonia amicalis</name>
    <dbReference type="NCBI Taxonomy" id="89053"/>
    <lineage>
        <taxon>Bacteria</taxon>
        <taxon>Bacillati</taxon>
        <taxon>Actinomycetota</taxon>
        <taxon>Actinomycetes</taxon>
        <taxon>Mycobacteriales</taxon>
        <taxon>Gordoniaceae</taxon>
        <taxon>Gordonia</taxon>
    </lineage>
</organism>
<keyword evidence="4" id="KW-0010">Activator</keyword>
<keyword evidence="3" id="KW-0238">DNA-binding</keyword>
<dbReference type="GO" id="GO:0003700">
    <property type="term" value="F:DNA-binding transcription factor activity"/>
    <property type="evidence" value="ECO:0007669"/>
    <property type="project" value="InterPro"/>
</dbReference>
<evidence type="ECO:0000256" key="2">
    <source>
        <dbReference type="ARBA" id="ARBA00023015"/>
    </source>
</evidence>
<evidence type="ECO:0000256" key="1">
    <source>
        <dbReference type="ARBA" id="ARBA00009437"/>
    </source>
</evidence>